<evidence type="ECO:0000259" key="1">
    <source>
        <dbReference type="SMART" id="SM00306"/>
    </source>
</evidence>
<reference evidence="2 3" key="1">
    <citation type="journal article" date="2017" name="Nat. Commun.">
        <title>In situ click chemistry generation of cyclooxygenase-2 inhibitors.</title>
        <authorList>
            <person name="Bhardwaj A."/>
            <person name="Kaur J."/>
            <person name="Wuest M."/>
            <person name="Wuest F."/>
        </authorList>
    </citation>
    <scope>NUCLEOTIDE SEQUENCE [LARGE SCALE GENOMIC DNA]</scope>
    <source>
        <strain evidence="2">S2_012_000_R3_94</strain>
    </source>
</reference>
<gene>
    <name evidence="2" type="ORF">DI616_13080</name>
</gene>
<dbReference type="AlphaFoldDB" id="A0A533I4Y3"/>
<accession>A0A533I4Y3</accession>
<name>A0A533I4Y3_PARDE</name>
<proteinExistence type="predicted"/>
<dbReference type="InterPro" id="IPR028992">
    <property type="entry name" value="Hedgehog/Intein_dom"/>
</dbReference>
<dbReference type="Pfam" id="PF13403">
    <property type="entry name" value="Hint_2"/>
    <property type="match status" value="1"/>
</dbReference>
<dbReference type="SMART" id="SM00306">
    <property type="entry name" value="HintN"/>
    <property type="match status" value="1"/>
</dbReference>
<sequence length="493" mass="51906">MANLYVVDSSEPGYTAGSTINVDGVDYRVVKPGSNLTVNPNDNVIVSSVRGSSIEFRASNQAQVEDEPLNITVEGGHPSNMTISFSDYLSSRKFSPTINVPEGANASMVNVSGSETGGVTVNVGDNARFGDFNGGFSGSGGDLIILGNGASAGVMDVTGGDDTVMTGENSSVESIVGGSGDDYIYIGDNTSVTGGNTGAEIGGDGGDDTINISLNHDGLVQGNLDGGSGDVAIIRYGDDEQQFLDGMNASDDFTYDPATDSWVITNGGGYADFDTMGIRGIDRVYGVTCFAAGTEIEAQGRMVLIEDIRVGDLVMTRDRGPQPVRWIGSHRLDQKQLAEHQKLKPIRISAGALGQGIPASDLIVSPQHRILVRSSIARRMFGADEILVAAKKLTSIDGISVAEDVTQVVYYHMLFDQHEIVIANGAEAESLYTGEEALKSLGPAARDEIFSIFPELRALDACESPAGVRPLAEGRRARKLAERHAAKGMALIN</sequence>
<dbReference type="SUPFAM" id="SSF51294">
    <property type="entry name" value="Hedgehog/intein (Hint) domain"/>
    <property type="match status" value="1"/>
</dbReference>
<dbReference type="Proteomes" id="UP000315344">
    <property type="component" value="Unassembled WGS sequence"/>
</dbReference>
<evidence type="ECO:0000313" key="2">
    <source>
        <dbReference type="EMBL" id="TKW65805.1"/>
    </source>
</evidence>
<evidence type="ECO:0000313" key="3">
    <source>
        <dbReference type="Proteomes" id="UP000315344"/>
    </source>
</evidence>
<dbReference type="EMBL" id="VAFL01000010">
    <property type="protein sequence ID" value="TKW65805.1"/>
    <property type="molecule type" value="Genomic_DNA"/>
</dbReference>
<organism evidence="2 3">
    <name type="scientific">Paracoccus denitrificans</name>
    <dbReference type="NCBI Taxonomy" id="266"/>
    <lineage>
        <taxon>Bacteria</taxon>
        <taxon>Pseudomonadati</taxon>
        <taxon>Pseudomonadota</taxon>
        <taxon>Alphaproteobacteria</taxon>
        <taxon>Rhodobacterales</taxon>
        <taxon>Paracoccaceae</taxon>
        <taxon>Paracoccus</taxon>
    </lineage>
</organism>
<feature type="domain" description="Hint" evidence="1">
    <location>
        <begin position="287"/>
        <end position="390"/>
    </location>
</feature>
<dbReference type="InterPro" id="IPR036844">
    <property type="entry name" value="Hint_dom_sf"/>
</dbReference>
<protein>
    <submittedName>
        <fullName evidence="2">Hint domain-containing protein</fullName>
    </submittedName>
</protein>
<comment type="caution">
    <text evidence="2">The sequence shown here is derived from an EMBL/GenBank/DDBJ whole genome shotgun (WGS) entry which is preliminary data.</text>
</comment>
<dbReference type="Gene3D" id="2.170.16.10">
    <property type="entry name" value="Hedgehog/Intein (Hint) domain"/>
    <property type="match status" value="1"/>
</dbReference>
<dbReference type="InterPro" id="IPR003587">
    <property type="entry name" value="Hint_dom_N"/>
</dbReference>